<protein>
    <recommendedName>
        <fullName evidence="1">GmrSD restriction endonucleases N-terminal domain-containing protein</fullName>
    </recommendedName>
</protein>
<name>A0A2V0P815_9CHLO</name>
<feature type="domain" description="GmrSD restriction endonucleases N-terminal" evidence="1">
    <location>
        <begin position="87"/>
        <end position="251"/>
    </location>
</feature>
<gene>
    <name evidence="2" type="ORF">Rsub_08801</name>
</gene>
<proteinExistence type="predicted"/>
<evidence type="ECO:0000313" key="3">
    <source>
        <dbReference type="Proteomes" id="UP000247498"/>
    </source>
</evidence>
<dbReference type="Proteomes" id="UP000247498">
    <property type="component" value="Unassembled WGS sequence"/>
</dbReference>
<accession>A0A2V0P815</accession>
<evidence type="ECO:0000313" key="2">
    <source>
        <dbReference type="EMBL" id="GBF95986.1"/>
    </source>
</evidence>
<comment type="caution">
    <text evidence="2">The sequence shown here is derived from an EMBL/GenBank/DDBJ whole genome shotgun (WGS) entry which is preliminary data.</text>
</comment>
<evidence type="ECO:0000259" key="1">
    <source>
        <dbReference type="Pfam" id="PF03235"/>
    </source>
</evidence>
<sequence>MLHAGARSLGATAAGARHSAAAGAQLLSRTPLRGAVHRASALPAAPAPPTRRVRRTAVAAVPSVVPPPAAGTTHESINGRVVSAEALFSSAYLFSLPAVQRPYDWADDNTLQLLEDLLDSLGDDAAQPIADKEQYMLGLITLSESTPGGGAYSRKHIIDGQQRIITLALILAAARERLLTAASGSGGAGGAAPSPDDKSARAYSQMAASLEKRLFQLGDPATDLEDQPRIQLKSQADTGFLTALLTDLEFVRRRGREVHCEGSSQPKLWANMQAVNVRMADMDAAVCMQLAKYILQKVTFIVTLSSSFSLALRVFKT</sequence>
<dbReference type="OrthoDB" id="46499at2759"/>
<feature type="non-terminal residue" evidence="2">
    <location>
        <position position="317"/>
    </location>
</feature>
<dbReference type="EMBL" id="BDRX01000073">
    <property type="protein sequence ID" value="GBF95986.1"/>
    <property type="molecule type" value="Genomic_DNA"/>
</dbReference>
<dbReference type="InterPro" id="IPR004919">
    <property type="entry name" value="GmrSD_N"/>
</dbReference>
<dbReference type="Pfam" id="PF03235">
    <property type="entry name" value="GmrSD_N"/>
    <property type="match status" value="1"/>
</dbReference>
<organism evidence="2 3">
    <name type="scientific">Raphidocelis subcapitata</name>
    <dbReference type="NCBI Taxonomy" id="307507"/>
    <lineage>
        <taxon>Eukaryota</taxon>
        <taxon>Viridiplantae</taxon>
        <taxon>Chlorophyta</taxon>
        <taxon>core chlorophytes</taxon>
        <taxon>Chlorophyceae</taxon>
        <taxon>CS clade</taxon>
        <taxon>Sphaeropleales</taxon>
        <taxon>Selenastraceae</taxon>
        <taxon>Raphidocelis</taxon>
    </lineage>
</organism>
<keyword evidence="3" id="KW-1185">Reference proteome</keyword>
<dbReference type="PANTHER" id="PTHR35149:SF2">
    <property type="entry name" value="DUF262 DOMAIN-CONTAINING PROTEIN"/>
    <property type="match status" value="1"/>
</dbReference>
<dbReference type="AlphaFoldDB" id="A0A2V0P815"/>
<reference evidence="2 3" key="1">
    <citation type="journal article" date="2018" name="Sci. Rep.">
        <title>Raphidocelis subcapitata (=Pseudokirchneriella subcapitata) provides an insight into genome evolution and environmental adaptations in the Sphaeropleales.</title>
        <authorList>
            <person name="Suzuki S."/>
            <person name="Yamaguchi H."/>
            <person name="Nakajima N."/>
            <person name="Kawachi M."/>
        </authorList>
    </citation>
    <scope>NUCLEOTIDE SEQUENCE [LARGE SCALE GENOMIC DNA]</scope>
    <source>
        <strain evidence="2 3">NIES-35</strain>
    </source>
</reference>
<dbReference type="InParanoid" id="A0A2V0P815"/>
<dbReference type="PANTHER" id="PTHR35149">
    <property type="entry name" value="SLL5132 PROTEIN"/>
    <property type="match status" value="1"/>
</dbReference>